<evidence type="ECO:0000256" key="3">
    <source>
        <dbReference type="ARBA" id="ARBA00022554"/>
    </source>
</evidence>
<dbReference type="OrthoDB" id="820619at2759"/>
<dbReference type="GO" id="GO:0005773">
    <property type="term" value="C:vacuole"/>
    <property type="evidence" value="ECO:0007669"/>
    <property type="project" value="UniProtKB-SubCell"/>
</dbReference>
<gene>
    <name evidence="7" type="ORF">MANES_01G023500v8</name>
</gene>
<dbReference type="Gene3D" id="2.120.10.30">
    <property type="entry name" value="TolB, C-terminal domain"/>
    <property type="match status" value="1"/>
</dbReference>
<evidence type="ECO:0000256" key="5">
    <source>
        <dbReference type="SAM" id="SignalP"/>
    </source>
</evidence>
<dbReference type="InterPro" id="IPR011042">
    <property type="entry name" value="6-blade_b-propeller_TolB-like"/>
</dbReference>
<keyword evidence="8" id="KW-1185">Reference proteome</keyword>
<dbReference type="EMBL" id="CM004387">
    <property type="protein sequence ID" value="OAY59321.1"/>
    <property type="molecule type" value="Genomic_DNA"/>
</dbReference>
<sequence length="331" mass="36658">MVSIPLQKLLFIFTLTLHPSFILSHYHKQKIIKLHLPPSAAAPEATAFDSAGVGPYTGVDNGRVFKYVNPIVGYVEFATTSPTRPRRLCDANTNREIAPICGRPLGVAFYHTTGHLYIADAYFGLVEVGPQGGIGTTISKSAGGVPYKNLNALDIDQKNGVVYFTDVSSKFQLRQFNEALLSGDQTGRLIKYDIKKKQATVLVHNLGVPVGVAISKHADFVLVSEYLNNRTLKFWLAGDKANTTEIFTKFPGRPDNIKRNAKGEFWIPVTSVNGNTNRQVAWRLDEDGKLKESFDLRLVGNPIPICSEFQEIHPRVFSLGLLNVNYSGFIY</sequence>
<keyword evidence="3" id="KW-0926">Vacuole</keyword>
<keyword evidence="5" id="KW-0732">Signal</keyword>
<reference evidence="8" key="1">
    <citation type="journal article" date="2016" name="Nat. Biotechnol.">
        <title>Sequencing wild and cultivated cassava and related species reveals extensive interspecific hybridization and genetic diversity.</title>
        <authorList>
            <person name="Bredeson J.V."/>
            <person name="Lyons J.B."/>
            <person name="Prochnik S.E."/>
            <person name="Wu G.A."/>
            <person name="Ha C.M."/>
            <person name="Edsinger-Gonzales E."/>
            <person name="Grimwood J."/>
            <person name="Schmutz J."/>
            <person name="Rabbi I.Y."/>
            <person name="Egesi C."/>
            <person name="Nauluvula P."/>
            <person name="Lebot V."/>
            <person name="Ndunguru J."/>
            <person name="Mkamilo G."/>
            <person name="Bart R.S."/>
            <person name="Setter T.L."/>
            <person name="Gleadow R.M."/>
            <person name="Kulakow P."/>
            <person name="Ferguson M.E."/>
            <person name="Rounsley S."/>
            <person name="Rokhsar D.S."/>
        </authorList>
    </citation>
    <scope>NUCLEOTIDE SEQUENCE [LARGE SCALE GENOMIC DNA]</scope>
    <source>
        <strain evidence="8">cv. AM560-2</strain>
    </source>
</reference>
<evidence type="ECO:0000256" key="2">
    <source>
        <dbReference type="ARBA" id="ARBA00009191"/>
    </source>
</evidence>
<keyword evidence="4" id="KW-0325">Glycoprotein</keyword>
<feature type="domain" description="Strictosidine synthase conserved region" evidence="6">
    <location>
        <begin position="151"/>
        <end position="238"/>
    </location>
</feature>
<dbReference type="Gramene" id="Manes.01G023500.1.v8.1">
    <property type="protein sequence ID" value="Manes.01G023500.1.v8.1.CDS"/>
    <property type="gene ID" value="Manes.01G023500.v8.1"/>
</dbReference>
<accession>A0A2C9WHH5</accession>
<name>A0A2C9WHH5_MANES</name>
<dbReference type="AlphaFoldDB" id="A0A2C9WHH5"/>
<dbReference type="Proteomes" id="UP000091857">
    <property type="component" value="Chromosome 1"/>
</dbReference>
<organism evidence="7 8">
    <name type="scientific">Manihot esculenta</name>
    <name type="common">Cassava</name>
    <name type="synonym">Jatropha manihot</name>
    <dbReference type="NCBI Taxonomy" id="3983"/>
    <lineage>
        <taxon>Eukaryota</taxon>
        <taxon>Viridiplantae</taxon>
        <taxon>Streptophyta</taxon>
        <taxon>Embryophyta</taxon>
        <taxon>Tracheophyta</taxon>
        <taxon>Spermatophyta</taxon>
        <taxon>Magnoliopsida</taxon>
        <taxon>eudicotyledons</taxon>
        <taxon>Gunneridae</taxon>
        <taxon>Pentapetalae</taxon>
        <taxon>rosids</taxon>
        <taxon>fabids</taxon>
        <taxon>Malpighiales</taxon>
        <taxon>Euphorbiaceae</taxon>
        <taxon>Crotonoideae</taxon>
        <taxon>Manihoteae</taxon>
        <taxon>Manihot</taxon>
    </lineage>
</organism>
<evidence type="ECO:0000313" key="7">
    <source>
        <dbReference type="EMBL" id="OAY59321.1"/>
    </source>
</evidence>
<proteinExistence type="inferred from homology"/>
<dbReference type="InterPro" id="IPR018119">
    <property type="entry name" value="Strictosidine_synth_cons-reg"/>
</dbReference>
<comment type="similarity">
    <text evidence="2">Belongs to the strictosidine synthase family.</text>
</comment>
<dbReference type="GO" id="GO:0016787">
    <property type="term" value="F:hydrolase activity"/>
    <property type="evidence" value="ECO:0000318"/>
    <property type="project" value="GO_Central"/>
</dbReference>
<evidence type="ECO:0000256" key="4">
    <source>
        <dbReference type="ARBA" id="ARBA00023180"/>
    </source>
</evidence>
<evidence type="ECO:0000259" key="6">
    <source>
        <dbReference type="Pfam" id="PF03088"/>
    </source>
</evidence>
<dbReference type="STRING" id="3983.A0A2C9WHH5"/>
<comment type="subcellular location">
    <subcellularLocation>
        <location evidence="1">Vacuole</location>
    </subcellularLocation>
</comment>
<protein>
    <recommendedName>
        <fullName evidence="6">Strictosidine synthase conserved region domain-containing protein</fullName>
    </recommendedName>
</protein>
<dbReference type="PANTHER" id="PTHR10426:SF106">
    <property type="entry name" value="PROTEIN STRICTOSIDINE SYNTHASE-LIKE 3"/>
    <property type="match status" value="1"/>
</dbReference>
<feature type="chain" id="PRO_5013379314" description="Strictosidine synthase conserved region domain-containing protein" evidence="5">
    <location>
        <begin position="25"/>
        <end position="331"/>
    </location>
</feature>
<feature type="signal peptide" evidence="5">
    <location>
        <begin position="1"/>
        <end position="24"/>
    </location>
</feature>
<dbReference type="SUPFAM" id="SSF63829">
    <property type="entry name" value="Calcium-dependent phosphotriesterase"/>
    <property type="match status" value="1"/>
</dbReference>
<comment type="caution">
    <text evidence="7">The sequence shown here is derived from an EMBL/GenBank/DDBJ whole genome shotgun (WGS) entry which is preliminary data.</text>
</comment>
<dbReference type="Pfam" id="PF03088">
    <property type="entry name" value="Str_synth"/>
    <property type="match status" value="1"/>
</dbReference>
<evidence type="ECO:0000313" key="8">
    <source>
        <dbReference type="Proteomes" id="UP000091857"/>
    </source>
</evidence>
<evidence type="ECO:0000256" key="1">
    <source>
        <dbReference type="ARBA" id="ARBA00004116"/>
    </source>
</evidence>
<dbReference type="PANTHER" id="PTHR10426">
    <property type="entry name" value="STRICTOSIDINE SYNTHASE-RELATED"/>
    <property type="match status" value="1"/>
</dbReference>